<dbReference type="AlphaFoldDB" id="A0AB39UHU8"/>
<evidence type="ECO:0000313" key="3">
    <source>
        <dbReference type="EMBL" id="XDS49877.1"/>
    </source>
</evidence>
<proteinExistence type="predicted"/>
<dbReference type="EMBL" id="CP129683">
    <property type="protein sequence ID" value="XDS49877.1"/>
    <property type="molecule type" value="Genomic_DNA"/>
</dbReference>
<reference evidence="2" key="1">
    <citation type="submission" date="2023-07" db="EMBL/GenBank/DDBJ databases">
        <title>Bifidobacterium aquikefiriaerophilum sp. nov. and Bifidobacterium eccum sp. nov., isolated from water kefir.</title>
        <authorList>
            <person name="Breselge S."/>
            <person name="Bellassi P."/>
            <person name="Barcenilla C."/>
            <person name="Alvarez-Ordonez A."/>
            <person name="Morelli L."/>
            <person name="Cotter P.D."/>
        </authorList>
    </citation>
    <scope>NUCLEOTIDE SEQUENCE</scope>
    <source>
        <strain evidence="3">WK012_4_13</strain>
        <strain evidence="2">WK013_4_14</strain>
        <strain evidence="1">WK048_4_13</strain>
    </source>
</reference>
<accession>A0AB39UHU8</accession>
<name>A0AB39UHU8_9BIFI</name>
<gene>
    <name evidence="3" type="ORF">QN062_05515</name>
    <name evidence="2" type="ORF">QN216_09525</name>
    <name evidence="1" type="ORF">QN217_00940</name>
</gene>
<evidence type="ECO:0000313" key="1">
    <source>
        <dbReference type="EMBL" id="XDS46745.1"/>
    </source>
</evidence>
<organism evidence="2">
    <name type="scientific">Bifidobacterium fermentum</name>
    <dbReference type="NCBI Taxonomy" id="3059035"/>
    <lineage>
        <taxon>Bacteria</taxon>
        <taxon>Bacillati</taxon>
        <taxon>Actinomycetota</taxon>
        <taxon>Actinomycetes</taxon>
        <taxon>Bifidobacteriales</taxon>
        <taxon>Bifidobacteriaceae</taxon>
        <taxon>Bifidobacterium</taxon>
    </lineage>
</organism>
<dbReference type="RefSeq" id="WP_369340848.1">
    <property type="nucleotide sequence ID" value="NZ_CP129675.1"/>
</dbReference>
<protein>
    <submittedName>
        <fullName evidence="2">Uncharacterized protein</fullName>
    </submittedName>
</protein>
<sequence length="267" mass="29637">MKVIQQRSSQHAASRRRPDTFIDIDSLPGPLSMRYLSTLRIVTKMDDHSCFSNENLHTLYGRASIAARLVPIGAAACTYLARWIWSGGKFPGTIDIISNSHFRAAVHGHLIRVNNRRIGADHMVQIGTLLLTSPTRTACDIACNEDTSESFNESVETISRMLELYDVEPEECMELLIDNQRWPGHAKGLEIMRMIVFLSGSRTLRTHMSHGSGKAHVPEDEIEAVCHDGPLNEHGSGTNADAAHMAKRMNGRIPRSAPTECLAQARQ</sequence>
<dbReference type="EMBL" id="CP129675">
    <property type="protein sequence ID" value="XDS46745.1"/>
    <property type="molecule type" value="Genomic_DNA"/>
</dbReference>
<evidence type="ECO:0000313" key="2">
    <source>
        <dbReference type="EMBL" id="XDS48549.1"/>
    </source>
</evidence>
<dbReference type="KEGG" id="bfk:QN062_05515"/>
<dbReference type="EMBL" id="CP129682">
    <property type="protein sequence ID" value="XDS48549.1"/>
    <property type="molecule type" value="Genomic_DNA"/>
</dbReference>